<comment type="subcellular location">
    <subcellularLocation>
        <location evidence="1">Membrane</location>
        <topology evidence="1">Multi-pass membrane protein</topology>
    </subcellularLocation>
</comment>
<dbReference type="GO" id="GO:0017085">
    <property type="term" value="P:response to insecticide"/>
    <property type="evidence" value="ECO:0007669"/>
    <property type="project" value="UniProtKB-ARBA"/>
</dbReference>
<dbReference type="CDD" id="cd03249">
    <property type="entry name" value="ABC_MTABC3_MDL1_MDL2"/>
    <property type="match status" value="2"/>
</dbReference>
<evidence type="ECO:0000259" key="16">
    <source>
        <dbReference type="PROSITE" id="PS50893"/>
    </source>
</evidence>
<evidence type="ECO:0000256" key="11">
    <source>
        <dbReference type="ARBA" id="ARBA00023136"/>
    </source>
</evidence>
<dbReference type="OrthoDB" id="6500128at2759"/>
<dbReference type="PANTHER" id="PTHR43394:SF27">
    <property type="entry name" value="ATP-DEPENDENT TRANSLOCASE ABCB1-LIKE"/>
    <property type="match status" value="1"/>
</dbReference>
<evidence type="ECO:0000259" key="17">
    <source>
        <dbReference type="PROSITE" id="PS50929"/>
    </source>
</evidence>
<evidence type="ECO:0000256" key="6">
    <source>
        <dbReference type="ARBA" id="ARBA00022737"/>
    </source>
</evidence>
<dbReference type="Proteomes" id="UP000494165">
    <property type="component" value="Unassembled WGS sequence"/>
</dbReference>
<reference evidence="18 19" key="1">
    <citation type="submission" date="2020-04" db="EMBL/GenBank/DDBJ databases">
        <authorList>
            <person name="Alioto T."/>
            <person name="Alioto T."/>
            <person name="Gomez Garrido J."/>
        </authorList>
    </citation>
    <scope>NUCLEOTIDE SEQUENCE [LARGE SCALE GENOMIC DNA]</scope>
</reference>
<dbReference type="GO" id="GO:0005743">
    <property type="term" value="C:mitochondrial inner membrane"/>
    <property type="evidence" value="ECO:0007669"/>
    <property type="project" value="TreeGrafter"/>
</dbReference>
<feature type="transmembrane region" description="Helical" evidence="15">
    <location>
        <begin position="247"/>
        <end position="268"/>
    </location>
</feature>
<dbReference type="SMART" id="SM00382">
    <property type="entry name" value="AAA"/>
    <property type="match status" value="2"/>
</dbReference>
<dbReference type="InterPro" id="IPR027417">
    <property type="entry name" value="P-loop_NTPase"/>
</dbReference>
<keyword evidence="5 15" id="KW-0812">Transmembrane</keyword>
<dbReference type="InterPro" id="IPR039421">
    <property type="entry name" value="Type_1_exporter"/>
</dbReference>
<feature type="transmembrane region" description="Helical" evidence="15">
    <location>
        <begin position="369"/>
        <end position="388"/>
    </location>
</feature>
<keyword evidence="19" id="KW-1185">Reference proteome</keyword>
<keyword evidence="6" id="KW-0677">Repeat</keyword>
<feature type="region of interest" description="Disordered" evidence="14">
    <location>
        <begin position="28"/>
        <end position="66"/>
    </location>
</feature>
<evidence type="ECO:0000256" key="4">
    <source>
        <dbReference type="ARBA" id="ARBA00022448"/>
    </source>
</evidence>
<dbReference type="InterPro" id="IPR017871">
    <property type="entry name" value="ABC_transporter-like_CS"/>
</dbReference>
<evidence type="ECO:0000256" key="15">
    <source>
        <dbReference type="SAM" id="Phobius"/>
    </source>
</evidence>
<evidence type="ECO:0000313" key="18">
    <source>
        <dbReference type="EMBL" id="CAB3362047.1"/>
    </source>
</evidence>
<sequence>MKEPKVAEKQVLDDGYEPVGIITTKMKQLDPDWIEPPSEQKSYFEEDKKSKKKKGKDEEEKPDGEPAPASVSFFKLFRFADNFDKLLMFIGVISSIATGICQPLNVLFMGDLTGAMVDQALNITQLPPGSPIPDWIAETFLDAVVQFAVNNTILGAAMFLFSFTAVACFDNAAKRQINRVRDLYLKSALRQDIGWYDTNMTGDLASKMAENIIKLEDGIGEKVGMFIHFISAFLGCIVLAFINGWELTLICLISLPVTMISVGIVAVVTSRLSRKEVEAYGKAGSIAEEVLSSIRTVIAFNGQKKESERYDKNLIFARDNNIKRGFFSGLGFGMLWFFIYASYSLSFWYGVGLIIEESDLPPNERTYTVQVMVTVFFGVMMGSMNIGMTSPYVETFGIACGAAGSVYSVIDRVPPIDSSSEAGEKLPEVKGAIKFKRLRFQYPSRPDVEVLKDLSLSILPGETVALVGSSGCGKSTCVQLIQRFYDPADGSVELDGRDIQTLNLNWLRSHIGVVGQEPVLFGATIKQNIRYGCETASDEDIIQAAKDANAHDFIMKLPQQYDTLVGERGAQLSGGQKQRVAIARALVRKPAILLLDEATSALDTNSEAKVQQALDRASLGRTTIIVAHRLSTIRNADKIVVLSGGYVVEEGTHNELMKLHGHYHELVTAQLSSDLEVHARAKEEEATKGGVRQRLLSESSTHSSEYVQAVVMKDEVKEKEDVPSVPLLKIIKTNKPEWVYIVLGCITAALVGFSMPLFSVIFGDILGTLSNPDTEVVRSESNTFCLYFLILGIIIGISSFIQLYTFGVAGERLTLRLRSQTFSAILQQEVAYFDSEINSVGALCSRLSGDAANVQGATGMRIGTVLQSISTLALGLSIGLFYEWRLGLVALAFAPFMMISMFLMRRMMVGENQKNKKGTTGIEEASRIAVESVSNIRTVAGLCREKSVHVEYMRELEAPFRKSLRYSYTRGIVFGIARSLMFFAYASCMCYGGHLIISDGVSYASVFKTAQAIIMSTMSVAQAMAFAPNFSKGLMSAGKIFQLLERSPVVKDKQGAIEGPLDSKGNVNYNGVHFVYPTRPTAPVLKGLDLLIKPGQTIALVGPSGCGKSTCIQLLERFYDPISGSVELDGRDISDMKMTLLRSNLGIVSQEPVLFDRTIADNIAYGDTSRDVSMPEVIEAAKKANIHNFISTLPQGYDTRLGEKGTQLSGGQKQRIAIARALVRNPRVLLLDEATSALDTESEKVVQEALDKAREGRTCITIAHRLTTIQDADVICVVDKGRIAEAGKHSELLAKGGMYYKLHALQGGAK</sequence>
<dbReference type="GO" id="GO:0008559">
    <property type="term" value="F:ABC-type xenobiotic transporter activity"/>
    <property type="evidence" value="ECO:0007669"/>
    <property type="project" value="UniProtKB-EC"/>
</dbReference>
<dbReference type="GO" id="GO:0097254">
    <property type="term" value="P:renal tubular secretion"/>
    <property type="evidence" value="ECO:0007669"/>
    <property type="project" value="UniProtKB-ARBA"/>
</dbReference>
<evidence type="ECO:0000256" key="9">
    <source>
        <dbReference type="ARBA" id="ARBA00022967"/>
    </source>
</evidence>
<keyword evidence="11 15" id="KW-0472">Membrane</keyword>
<comment type="similarity">
    <text evidence="2">Belongs to the ABC transporter superfamily. ABCB family. Multidrug resistance exporter (TC 3.A.1.201) subfamily.</text>
</comment>
<keyword evidence="10 15" id="KW-1133">Transmembrane helix</keyword>
<keyword evidence="12" id="KW-0325">Glycoprotein</keyword>
<dbReference type="PROSITE" id="PS50929">
    <property type="entry name" value="ABC_TM1F"/>
    <property type="match status" value="2"/>
</dbReference>
<dbReference type="GO" id="GO:0005524">
    <property type="term" value="F:ATP binding"/>
    <property type="evidence" value="ECO:0007669"/>
    <property type="project" value="UniProtKB-KW"/>
</dbReference>
<evidence type="ECO:0000256" key="12">
    <source>
        <dbReference type="ARBA" id="ARBA00023180"/>
    </source>
</evidence>
<evidence type="ECO:0000256" key="1">
    <source>
        <dbReference type="ARBA" id="ARBA00004141"/>
    </source>
</evidence>
<dbReference type="SUPFAM" id="SSF52540">
    <property type="entry name" value="P-loop containing nucleoside triphosphate hydrolases"/>
    <property type="match status" value="2"/>
</dbReference>
<evidence type="ECO:0000256" key="5">
    <source>
        <dbReference type="ARBA" id="ARBA00022692"/>
    </source>
</evidence>
<evidence type="ECO:0000256" key="8">
    <source>
        <dbReference type="ARBA" id="ARBA00022840"/>
    </source>
</evidence>
<feature type="transmembrane region" description="Helical" evidence="15">
    <location>
        <begin position="888"/>
        <end position="904"/>
    </location>
</feature>
<evidence type="ECO:0000256" key="3">
    <source>
        <dbReference type="ARBA" id="ARBA00012191"/>
    </source>
</evidence>
<dbReference type="FunFam" id="1.20.1560.10:FF:000018">
    <property type="entry name" value="ATP-binding cassette subfamily B member 11"/>
    <property type="match status" value="1"/>
</dbReference>
<dbReference type="CDD" id="cd18578">
    <property type="entry name" value="ABC_6TM_Pgp_ABCB1_D2_like"/>
    <property type="match status" value="1"/>
</dbReference>
<comment type="caution">
    <text evidence="18">The sequence shown here is derived from an EMBL/GenBank/DDBJ whole genome shotgun (WGS) entry which is preliminary data.</text>
</comment>
<dbReference type="EC" id="7.6.2.2" evidence="3"/>
<dbReference type="SUPFAM" id="SSF90123">
    <property type="entry name" value="ABC transporter transmembrane region"/>
    <property type="match status" value="2"/>
</dbReference>
<protein>
    <recommendedName>
        <fullName evidence="3">ABC-type xenobiotic transporter</fullName>
        <ecNumber evidence="3">7.6.2.2</ecNumber>
    </recommendedName>
</protein>
<dbReference type="PROSITE" id="PS50893">
    <property type="entry name" value="ABC_TRANSPORTER_2"/>
    <property type="match status" value="2"/>
</dbReference>
<feature type="transmembrane region" description="Helical" evidence="15">
    <location>
        <begin position="153"/>
        <end position="173"/>
    </location>
</feature>
<dbReference type="InterPro" id="IPR003439">
    <property type="entry name" value="ABC_transporter-like_ATP-bd"/>
</dbReference>
<feature type="transmembrane region" description="Helical" evidence="15">
    <location>
        <begin position="738"/>
        <end position="766"/>
    </location>
</feature>
<dbReference type="Gene3D" id="3.40.50.300">
    <property type="entry name" value="P-loop containing nucleotide triphosphate hydrolases"/>
    <property type="match status" value="2"/>
</dbReference>
<feature type="transmembrane region" description="Helical" evidence="15">
    <location>
        <begin position="86"/>
        <end position="108"/>
    </location>
</feature>
<feature type="transmembrane region" description="Helical" evidence="15">
    <location>
        <begin position="862"/>
        <end position="882"/>
    </location>
</feature>
<feature type="transmembrane region" description="Helical" evidence="15">
    <location>
        <begin position="326"/>
        <end position="349"/>
    </location>
</feature>
<feature type="transmembrane region" description="Helical" evidence="15">
    <location>
        <begin position="971"/>
        <end position="997"/>
    </location>
</feature>
<feature type="transmembrane region" description="Helical" evidence="15">
    <location>
        <begin position="223"/>
        <end position="241"/>
    </location>
</feature>
<evidence type="ECO:0000256" key="2">
    <source>
        <dbReference type="ARBA" id="ARBA00007577"/>
    </source>
</evidence>
<keyword evidence="4" id="KW-0813">Transport</keyword>
<dbReference type="InterPro" id="IPR003593">
    <property type="entry name" value="AAA+_ATPase"/>
</dbReference>
<dbReference type="PANTHER" id="PTHR43394">
    <property type="entry name" value="ATP-DEPENDENT PERMEASE MDL1, MITOCHONDRIAL"/>
    <property type="match status" value="1"/>
</dbReference>
<dbReference type="FunFam" id="1.20.1560.10:FF:000009">
    <property type="entry name" value="ABC transporter B family member 1"/>
    <property type="match status" value="1"/>
</dbReference>
<dbReference type="PROSITE" id="PS00211">
    <property type="entry name" value="ABC_TRANSPORTER_1"/>
    <property type="match status" value="2"/>
</dbReference>
<feature type="domain" description="ABC transporter" evidence="16">
    <location>
        <begin position="433"/>
        <end position="669"/>
    </location>
</feature>
<dbReference type="InterPro" id="IPR011527">
    <property type="entry name" value="ABC1_TM_dom"/>
</dbReference>
<name>A0A8S1C444_9INSE</name>
<dbReference type="Gene3D" id="1.20.1560.10">
    <property type="entry name" value="ABC transporter type 1, transmembrane domain"/>
    <property type="match status" value="1"/>
</dbReference>
<keyword evidence="8" id="KW-0067">ATP-binding</keyword>
<evidence type="ECO:0000256" key="7">
    <source>
        <dbReference type="ARBA" id="ARBA00022741"/>
    </source>
</evidence>
<dbReference type="InterPro" id="IPR036640">
    <property type="entry name" value="ABC1_TM_sf"/>
</dbReference>
<evidence type="ECO:0000313" key="19">
    <source>
        <dbReference type="Proteomes" id="UP000494165"/>
    </source>
</evidence>
<proteinExistence type="inferred from homology"/>
<dbReference type="FunFam" id="3.40.50.300:FF:000479">
    <property type="entry name" value="Multidrug resistance protein 1A"/>
    <property type="match status" value="1"/>
</dbReference>
<dbReference type="GO" id="GO:0016887">
    <property type="term" value="F:ATP hydrolysis activity"/>
    <property type="evidence" value="ECO:0007669"/>
    <property type="project" value="InterPro"/>
</dbReference>
<feature type="compositionally biased region" description="Basic and acidic residues" evidence="14">
    <location>
        <begin position="42"/>
        <end position="59"/>
    </location>
</feature>
<dbReference type="CDD" id="cd18577">
    <property type="entry name" value="ABC_6TM_Pgp_ABCB1_D1_like"/>
    <property type="match status" value="1"/>
</dbReference>
<gene>
    <name evidence="18" type="ORF">CLODIP_2_CD01797</name>
</gene>
<feature type="domain" description="ABC transporter" evidence="16">
    <location>
        <begin position="1067"/>
        <end position="1305"/>
    </location>
</feature>
<comment type="catalytic activity">
    <reaction evidence="13">
        <text>ATP + H2O + xenobioticSide 1 = ADP + phosphate + xenobioticSide 2.</text>
        <dbReference type="EC" id="7.6.2.2"/>
    </reaction>
</comment>
<feature type="transmembrane region" description="Helical" evidence="15">
    <location>
        <begin position="786"/>
        <end position="809"/>
    </location>
</feature>
<dbReference type="Pfam" id="PF00005">
    <property type="entry name" value="ABC_tran"/>
    <property type="match status" value="2"/>
</dbReference>
<dbReference type="FunFam" id="3.40.50.300:FF:000205">
    <property type="entry name" value="ABC transporter B family member 4"/>
    <property type="match status" value="1"/>
</dbReference>
<dbReference type="GO" id="GO:0015421">
    <property type="term" value="F:ABC-type oligopeptide transporter activity"/>
    <property type="evidence" value="ECO:0007669"/>
    <property type="project" value="TreeGrafter"/>
</dbReference>
<evidence type="ECO:0000256" key="14">
    <source>
        <dbReference type="SAM" id="MobiDB-lite"/>
    </source>
</evidence>
<keyword evidence="9" id="KW-1278">Translocase</keyword>
<feature type="domain" description="ABC transmembrane type-1" evidence="17">
    <location>
        <begin position="89"/>
        <end position="396"/>
    </location>
</feature>
<feature type="domain" description="ABC transmembrane type-1" evidence="17">
    <location>
        <begin position="742"/>
        <end position="1032"/>
    </location>
</feature>
<dbReference type="GO" id="GO:0090374">
    <property type="term" value="P:oligopeptide export from mitochondrion"/>
    <property type="evidence" value="ECO:0007669"/>
    <property type="project" value="TreeGrafter"/>
</dbReference>
<keyword evidence="7" id="KW-0547">Nucleotide-binding</keyword>
<dbReference type="Pfam" id="PF00664">
    <property type="entry name" value="ABC_membrane"/>
    <property type="match status" value="2"/>
</dbReference>
<evidence type="ECO:0000256" key="10">
    <source>
        <dbReference type="ARBA" id="ARBA00022989"/>
    </source>
</evidence>
<dbReference type="EMBL" id="CADEPI010000007">
    <property type="protein sequence ID" value="CAB3362047.1"/>
    <property type="molecule type" value="Genomic_DNA"/>
</dbReference>
<organism evidence="18 19">
    <name type="scientific">Cloeon dipterum</name>
    <dbReference type="NCBI Taxonomy" id="197152"/>
    <lineage>
        <taxon>Eukaryota</taxon>
        <taxon>Metazoa</taxon>
        <taxon>Ecdysozoa</taxon>
        <taxon>Arthropoda</taxon>
        <taxon>Hexapoda</taxon>
        <taxon>Insecta</taxon>
        <taxon>Pterygota</taxon>
        <taxon>Palaeoptera</taxon>
        <taxon>Ephemeroptera</taxon>
        <taxon>Pisciforma</taxon>
        <taxon>Baetidae</taxon>
        <taxon>Cloeon</taxon>
    </lineage>
</organism>
<accession>A0A8S1C444</accession>
<evidence type="ECO:0000256" key="13">
    <source>
        <dbReference type="ARBA" id="ARBA00034018"/>
    </source>
</evidence>